<sequence length="69" mass="7784">MPQVGLRGRVFSPCIAEPFCPHTALLLTCPTWPLSLQALWGLTCRLWLLLLLHICLTVRCVCVFVHLIV</sequence>
<accession>A0A5B7J632</accession>
<comment type="caution">
    <text evidence="2">The sequence shown here is derived from an EMBL/GenBank/DDBJ whole genome shotgun (WGS) entry which is preliminary data.</text>
</comment>
<keyword evidence="3" id="KW-1185">Reference proteome</keyword>
<feature type="transmembrane region" description="Helical" evidence="1">
    <location>
        <begin position="46"/>
        <end position="68"/>
    </location>
</feature>
<gene>
    <name evidence="2" type="ORF">E2C01_085211</name>
</gene>
<keyword evidence="1" id="KW-1133">Transmembrane helix</keyword>
<keyword evidence="1" id="KW-0472">Membrane</keyword>
<reference evidence="2 3" key="1">
    <citation type="submission" date="2019-05" db="EMBL/GenBank/DDBJ databases">
        <title>Another draft genome of Portunus trituberculatus and its Hox gene families provides insights of decapod evolution.</title>
        <authorList>
            <person name="Jeong J.-H."/>
            <person name="Song I."/>
            <person name="Kim S."/>
            <person name="Choi T."/>
            <person name="Kim D."/>
            <person name="Ryu S."/>
            <person name="Kim W."/>
        </authorList>
    </citation>
    <scope>NUCLEOTIDE SEQUENCE [LARGE SCALE GENOMIC DNA]</scope>
    <source>
        <tissue evidence="2">Muscle</tissue>
    </source>
</reference>
<dbReference type="AlphaFoldDB" id="A0A5B7J632"/>
<protein>
    <submittedName>
        <fullName evidence="2">Uncharacterized protein</fullName>
    </submittedName>
</protein>
<name>A0A5B7J632_PORTR</name>
<dbReference type="Proteomes" id="UP000324222">
    <property type="component" value="Unassembled WGS sequence"/>
</dbReference>
<keyword evidence="1" id="KW-0812">Transmembrane</keyword>
<evidence type="ECO:0000313" key="2">
    <source>
        <dbReference type="EMBL" id="MPC90235.1"/>
    </source>
</evidence>
<evidence type="ECO:0000256" key="1">
    <source>
        <dbReference type="SAM" id="Phobius"/>
    </source>
</evidence>
<dbReference type="EMBL" id="VSRR010083711">
    <property type="protein sequence ID" value="MPC90235.1"/>
    <property type="molecule type" value="Genomic_DNA"/>
</dbReference>
<organism evidence="2 3">
    <name type="scientific">Portunus trituberculatus</name>
    <name type="common">Swimming crab</name>
    <name type="synonym">Neptunus trituberculatus</name>
    <dbReference type="NCBI Taxonomy" id="210409"/>
    <lineage>
        <taxon>Eukaryota</taxon>
        <taxon>Metazoa</taxon>
        <taxon>Ecdysozoa</taxon>
        <taxon>Arthropoda</taxon>
        <taxon>Crustacea</taxon>
        <taxon>Multicrustacea</taxon>
        <taxon>Malacostraca</taxon>
        <taxon>Eumalacostraca</taxon>
        <taxon>Eucarida</taxon>
        <taxon>Decapoda</taxon>
        <taxon>Pleocyemata</taxon>
        <taxon>Brachyura</taxon>
        <taxon>Eubrachyura</taxon>
        <taxon>Portunoidea</taxon>
        <taxon>Portunidae</taxon>
        <taxon>Portuninae</taxon>
        <taxon>Portunus</taxon>
    </lineage>
</organism>
<evidence type="ECO:0000313" key="3">
    <source>
        <dbReference type="Proteomes" id="UP000324222"/>
    </source>
</evidence>
<proteinExistence type="predicted"/>